<dbReference type="PIRSF" id="PIRSF038991">
    <property type="entry name" value="Protein_AbrB"/>
    <property type="match status" value="1"/>
</dbReference>
<keyword evidence="1" id="KW-0812">Transmembrane</keyword>
<feature type="transmembrane region" description="Helical" evidence="1">
    <location>
        <begin position="63"/>
        <end position="81"/>
    </location>
</feature>
<dbReference type="Pfam" id="PF05145">
    <property type="entry name" value="AbrB"/>
    <property type="match status" value="1"/>
</dbReference>
<organism evidence="2 3">
    <name type="scientific">Salinisphaera hydrothermalis (strain C41B8)</name>
    <dbReference type="NCBI Taxonomy" id="1304275"/>
    <lineage>
        <taxon>Bacteria</taxon>
        <taxon>Pseudomonadati</taxon>
        <taxon>Pseudomonadota</taxon>
        <taxon>Gammaproteobacteria</taxon>
        <taxon>Salinisphaerales</taxon>
        <taxon>Salinisphaeraceae</taxon>
        <taxon>Salinisphaera</taxon>
    </lineage>
</organism>
<feature type="transmembrane region" description="Helical" evidence="1">
    <location>
        <begin position="190"/>
        <end position="207"/>
    </location>
</feature>
<evidence type="ECO:0000313" key="3">
    <source>
        <dbReference type="Proteomes" id="UP000028302"/>
    </source>
</evidence>
<keyword evidence="1" id="KW-1133">Transmembrane helix</keyword>
<dbReference type="GO" id="GO:0004497">
    <property type="term" value="F:monooxygenase activity"/>
    <property type="evidence" value="ECO:0007669"/>
    <property type="project" value="UniProtKB-KW"/>
</dbReference>
<dbReference type="PANTHER" id="PTHR38457:SF1">
    <property type="entry name" value="REGULATOR ABRB-RELATED"/>
    <property type="match status" value="1"/>
</dbReference>
<evidence type="ECO:0000313" key="2">
    <source>
        <dbReference type="EMBL" id="KEZ79408.1"/>
    </source>
</evidence>
<accession>A0A084IRS4</accession>
<protein>
    <submittedName>
        <fullName evidence="2">Putative Ammonia monooxygenase</fullName>
    </submittedName>
</protein>
<dbReference type="InterPro" id="IPR007820">
    <property type="entry name" value="AbrB_fam"/>
</dbReference>
<gene>
    <name evidence="2" type="ORF">C41B8_01625</name>
</gene>
<keyword evidence="1" id="KW-0472">Membrane</keyword>
<keyword evidence="3" id="KW-1185">Reference proteome</keyword>
<dbReference type="RefSeq" id="WP_051882678.1">
    <property type="nucleotide sequence ID" value="NZ_APNK01000001.1"/>
</dbReference>
<dbReference type="AlphaFoldDB" id="A0A084IRS4"/>
<feature type="transmembrane region" description="Helical" evidence="1">
    <location>
        <begin position="297"/>
        <end position="319"/>
    </location>
</feature>
<dbReference type="Proteomes" id="UP000028302">
    <property type="component" value="Unassembled WGS sequence"/>
</dbReference>
<dbReference type="InterPro" id="IPR017516">
    <property type="entry name" value="AbrB_dup"/>
</dbReference>
<dbReference type="PANTHER" id="PTHR38457">
    <property type="entry name" value="REGULATOR ABRB-RELATED"/>
    <property type="match status" value="1"/>
</dbReference>
<dbReference type="NCBIfam" id="TIGR03082">
    <property type="entry name" value="Gneg_AbrB_dup"/>
    <property type="match status" value="2"/>
</dbReference>
<dbReference type="eggNOG" id="COG3180">
    <property type="taxonomic scope" value="Bacteria"/>
</dbReference>
<feature type="transmembrane region" description="Helical" evidence="1">
    <location>
        <begin position="325"/>
        <end position="345"/>
    </location>
</feature>
<feature type="transmembrane region" description="Helical" evidence="1">
    <location>
        <begin position="266"/>
        <end position="285"/>
    </location>
</feature>
<feature type="transmembrane region" description="Helical" evidence="1">
    <location>
        <begin position="87"/>
        <end position="108"/>
    </location>
</feature>
<proteinExistence type="predicted"/>
<feature type="transmembrane region" description="Helical" evidence="1">
    <location>
        <begin position="145"/>
        <end position="169"/>
    </location>
</feature>
<evidence type="ECO:0000256" key="1">
    <source>
        <dbReference type="SAM" id="Phobius"/>
    </source>
</evidence>
<dbReference type="STRING" id="1304275.C41B8_01625"/>
<reference evidence="2 3" key="1">
    <citation type="submission" date="2013-03" db="EMBL/GenBank/DDBJ databases">
        <title>Salinisphaera hydrothermalis C41B8 Genome Sequencing.</title>
        <authorList>
            <person name="Li C."/>
            <person name="Lai Q."/>
            <person name="Shao Z."/>
        </authorList>
    </citation>
    <scope>NUCLEOTIDE SEQUENCE [LARGE SCALE GENOMIC DNA]</scope>
    <source>
        <strain evidence="2 3">C41B8</strain>
    </source>
</reference>
<feature type="transmembrane region" description="Helical" evidence="1">
    <location>
        <begin position="12"/>
        <end position="30"/>
    </location>
</feature>
<name>A0A084IRS4_SALHC</name>
<dbReference type="EMBL" id="APNK01000001">
    <property type="protein sequence ID" value="KEZ79408.1"/>
    <property type="molecule type" value="Genomic_DNA"/>
</dbReference>
<keyword evidence="2" id="KW-0560">Oxidoreductase</keyword>
<dbReference type="OrthoDB" id="7157734at2"/>
<feature type="transmembrane region" description="Helical" evidence="1">
    <location>
        <begin position="36"/>
        <end position="56"/>
    </location>
</feature>
<dbReference type="GO" id="GO:0016020">
    <property type="term" value="C:membrane"/>
    <property type="evidence" value="ECO:0007669"/>
    <property type="project" value="InterPro"/>
</dbReference>
<comment type="caution">
    <text evidence="2">The sequence shown here is derived from an EMBL/GenBank/DDBJ whole genome shotgun (WGS) entry which is preliminary data.</text>
</comment>
<feature type="transmembrane region" description="Helical" evidence="1">
    <location>
        <begin position="120"/>
        <end position="139"/>
    </location>
</feature>
<dbReference type="GO" id="GO:0010468">
    <property type="term" value="P:regulation of gene expression"/>
    <property type="evidence" value="ECO:0007669"/>
    <property type="project" value="InterPro"/>
</dbReference>
<keyword evidence="2" id="KW-0503">Monooxygenase</keyword>
<sequence>MSQTRRLAGLRAHAAALASATAGGGVFALAHLPMPWLLGAITGTAIAVMSGVTATIPKWLRNVVLVVLGLMIGATLQPAILTHLVRWPVSLAAVVVYVGVVTTAQYLYFRRVGGYDAPTAYFSAAPGGFMAMTVIGGEYGGAERVIALMHAVRIVLVVFALVLGFHLLVGHGAGSAHRYVTLADVSLRHWGVLVAVGLVGAAASKVLRLPGAIMIGPLLAMGLVQITGLTNVHVPSAPILVAEVVLGSSIGAQFAGASLAEVRRGLALSVSATLVMLLVSAGFAFGLRALTGLDLEALFLAFSPGGMSGISLIALALGIEPAFVTVHNMLRVLIILIAGPAVFSARRRRA</sequence>